<reference evidence="2" key="1">
    <citation type="submission" date="2017-08" db="EMBL/GenBank/DDBJ databases">
        <authorList>
            <person name="Imhoff J.F."/>
            <person name="Rahn T."/>
            <person name="Kuenzel S."/>
            <person name="Neulinger S.C."/>
        </authorList>
    </citation>
    <scope>NUCLEOTIDE SEQUENCE</scope>
    <source>
        <strain evidence="2">DSM 11080</strain>
    </source>
</reference>
<evidence type="ECO:0008006" key="4">
    <source>
        <dbReference type="Google" id="ProtNLM"/>
    </source>
</evidence>
<accession>A0AAJ0X8Q3</accession>
<evidence type="ECO:0000313" key="2">
    <source>
        <dbReference type="EMBL" id="MBK1704106.1"/>
    </source>
</evidence>
<dbReference type="Gene3D" id="3.20.20.410">
    <property type="entry name" value="Protein of unknown function UPF0759"/>
    <property type="match status" value="1"/>
</dbReference>
<reference evidence="2" key="2">
    <citation type="journal article" date="2020" name="Microorganisms">
        <title>Osmotic Adaptation and Compatible Solute Biosynthesis of Phototrophic Bacteria as Revealed from Genome Analyses.</title>
        <authorList>
            <person name="Imhoff J.F."/>
            <person name="Rahn T."/>
            <person name="Kunzel S."/>
            <person name="Keller A."/>
            <person name="Neulinger S.C."/>
        </authorList>
    </citation>
    <scope>NUCLEOTIDE SEQUENCE</scope>
    <source>
        <strain evidence="2">DSM 11080</strain>
    </source>
</reference>
<evidence type="ECO:0000256" key="1">
    <source>
        <dbReference type="SAM" id="MobiDB-lite"/>
    </source>
</evidence>
<proteinExistence type="predicted"/>
<gene>
    <name evidence="2" type="ORF">CKO40_05975</name>
</gene>
<dbReference type="AlphaFoldDB" id="A0AAJ0X8Q3"/>
<evidence type="ECO:0000313" key="3">
    <source>
        <dbReference type="Proteomes" id="UP001296776"/>
    </source>
</evidence>
<sequence>MRPSGRKSLLDGADFIATQTLVQGSTSDRLSESERSHSETSPGTLPASILAATPSPDVRSLAQSLAHALENALYLGTSSWSFPGWSGLIYGQPSGKSNLSQQGLPAYAQHPLLRSVGVDSGFYAPLDSARLARWAAQVPPGFRFLVKAPALITDRFRRAAHGRPAGTNPSFLDAEHALDIAVGPFLEGLGDKAGVLLFQFPPVGRDGSTEPRRFAEALYRFLKRLPKGPTYAVELRDRPLLTPDLAAALHHGGAVPSLALHPRLPPLPTQLSLFDAYRADGPLVVRWLLRRNRRYAEARERYAPFDRLCEPDPIARHDLADAVIAALGERRPVFVIANNKAEGSAPLTLIELARQLADVRNHSA</sequence>
<protein>
    <recommendedName>
        <fullName evidence="4">DUF72 domain-containing protein</fullName>
    </recommendedName>
</protein>
<dbReference type="InterPro" id="IPR002763">
    <property type="entry name" value="DUF72"/>
</dbReference>
<dbReference type="EMBL" id="NRSJ01000007">
    <property type="protein sequence ID" value="MBK1704106.1"/>
    <property type="molecule type" value="Genomic_DNA"/>
</dbReference>
<organism evidence="2 3">
    <name type="scientific">Halochromatium glycolicum</name>
    <dbReference type="NCBI Taxonomy" id="85075"/>
    <lineage>
        <taxon>Bacteria</taxon>
        <taxon>Pseudomonadati</taxon>
        <taxon>Pseudomonadota</taxon>
        <taxon>Gammaproteobacteria</taxon>
        <taxon>Chromatiales</taxon>
        <taxon>Chromatiaceae</taxon>
        <taxon>Halochromatium</taxon>
    </lineage>
</organism>
<dbReference type="SUPFAM" id="SSF117396">
    <property type="entry name" value="TM1631-like"/>
    <property type="match status" value="1"/>
</dbReference>
<feature type="compositionally biased region" description="Basic and acidic residues" evidence="1">
    <location>
        <begin position="29"/>
        <end position="38"/>
    </location>
</feature>
<dbReference type="PANTHER" id="PTHR30348:SF14">
    <property type="entry name" value="BLR8050 PROTEIN"/>
    <property type="match status" value="1"/>
</dbReference>
<dbReference type="Proteomes" id="UP001296776">
    <property type="component" value="Unassembled WGS sequence"/>
</dbReference>
<feature type="region of interest" description="Disordered" evidence="1">
    <location>
        <begin position="21"/>
        <end position="49"/>
    </location>
</feature>
<dbReference type="Pfam" id="PF01904">
    <property type="entry name" value="DUF72"/>
    <property type="match status" value="1"/>
</dbReference>
<comment type="caution">
    <text evidence="2">The sequence shown here is derived from an EMBL/GenBank/DDBJ whole genome shotgun (WGS) entry which is preliminary data.</text>
</comment>
<dbReference type="PANTHER" id="PTHR30348">
    <property type="entry name" value="UNCHARACTERIZED PROTEIN YECE"/>
    <property type="match status" value="1"/>
</dbReference>
<keyword evidence="3" id="KW-1185">Reference proteome</keyword>
<name>A0AAJ0X8Q3_9GAMM</name>
<dbReference type="InterPro" id="IPR036520">
    <property type="entry name" value="UPF0759_sf"/>
</dbReference>